<dbReference type="Pfam" id="PF00126">
    <property type="entry name" value="HTH_1"/>
    <property type="match status" value="1"/>
</dbReference>
<dbReference type="GO" id="GO:0003700">
    <property type="term" value="F:DNA-binding transcription factor activity"/>
    <property type="evidence" value="ECO:0007669"/>
    <property type="project" value="InterPro"/>
</dbReference>
<dbReference type="PRINTS" id="PR00039">
    <property type="entry name" value="HTHLYSR"/>
</dbReference>
<dbReference type="Proteomes" id="UP000183635">
    <property type="component" value="Unassembled WGS sequence"/>
</dbReference>
<dbReference type="FunFam" id="1.10.10.10:FF:000001">
    <property type="entry name" value="LysR family transcriptional regulator"/>
    <property type="match status" value="1"/>
</dbReference>
<dbReference type="SUPFAM" id="SSF53850">
    <property type="entry name" value="Periplasmic binding protein-like II"/>
    <property type="match status" value="1"/>
</dbReference>
<dbReference type="PANTHER" id="PTHR30537">
    <property type="entry name" value="HTH-TYPE TRANSCRIPTIONAL REGULATOR"/>
    <property type="match status" value="1"/>
</dbReference>
<keyword evidence="3" id="KW-0238">DNA-binding</keyword>
<dbReference type="PROSITE" id="PS50931">
    <property type="entry name" value="HTH_LYSR"/>
    <property type="match status" value="1"/>
</dbReference>
<comment type="similarity">
    <text evidence="1">Belongs to the LysR transcriptional regulatory family.</text>
</comment>
<dbReference type="PANTHER" id="PTHR30537:SF26">
    <property type="entry name" value="GLYCINE CLEAVAGE SYSTEM TRANSCRIPTIONAL ACTIVATOR"/>
    <property type="match status" value="1"/>
</dbReference>
<evidence type="ECO:0000313" key="6">
    <source>
        <dbReference type="EMBL" id="SFH42249.1"/>
    </source>
</evidence>
<dbReference type="SUPFAM" id="SSF46785">
    <property type="entry name" value="Winged helix' DNA-binding domain"/>
    <property type="match status" value="1"/>
</dbReference>
<dbReference type="Pfam" id="PF03466">
    <property type="entry name" value="LysR_substrate"/>
    <property type="match status" value="1"/>
</dbReference>
<dbReference type="InterPro" id="IPR058163">
    <property type="entry name" value="LysR-type_TF_proteobact-type"/>
</dbReference>
<dbReference type="OrthoDB" id="9804958at2"/>
<dbReference type="NCBIfam" id="TIGR03418">
    <property type="entry name" value="chol_sulf_TF"/>
    <property type="match status" value="1"/>
</dbReference>
<dbReference type="InterPro" id="IPR017786">
    <property type="entry name" value="TF_choline_sulphate-util"/>
</dbReference>
<evidence type="ECO:0000256" key="4">
    <source>
        <dbReference type="ARBA" id="ARBA00023163"/>
    </source>
</evidence>
<protein>
    <submittedName>
        <fullName evidence="6">Putative choline sulfate-utilization transcription factor</fullName>
    </submittedName>
</protein>
<dbReference type="EMBL" id="FOPU01000011">
    <property type="protein sequence ID" value="SFH42249.1"/>
    <property type="molecule type" value="Genomic_DNA"/>
</dbReference>
<keyword evidence="4" id="KW-0804">Transcription</keyword>
<evidence type="ECO:0000313" key="7">
    <source>
        <dbReference type="Proteomes" id="UP000183635"/>
    </source>
</evidence>
<dbReference type="STRING" id="34004.SAMN04488021_11138"/>
<dbReference type="AlphaFoldDB" id="A0A1I2ZXN8"/>
<reference evidence="6 7" key="1">
    <citation type="submission" date="2016-10" db="EMBL/GenBank/DDBJ databases">
        <authorList>
            <person name="de Groot N.N."/>
        </authorList>
    </citation>
    <scope>NUCLEOTIDE SEQUENCE [LARGE SCALE GENOMIC DNA]</scope>
    <source>
        <strain evidence="6 7">DSM 8537</strain>
    </source>
</reference>
<dbReference type="Gene3D" id="3.40.190.10">
    <property type="entry name" value="Periplasmic binding protein-like II"/>
    <property type="match status" value="2"/>
</dbReference>
<dbReference type="InterPro" id="IPR036390">
    <property type="entry name" value="WH_DNA-bd_sf"/>
</dbReference>
<dbReference type="InterPro" id="IPR000847">
    <property type="entry name" value="LysR_HTH_N"/>
</dbReference>
<dbReference type="InterPro" id="IPR005119">
    <property type="entry name" value="LysR_subst-bd"/>
</dbReference>
<keyword evidence="2" id="KW-0805">Transcription regulation</keyword>
<evidence type="ECO:0000256" key="1">
    <source>
        <dbReference type="ARBA" id="ARBA00009437"/>
    </source>
</evidence>
<keyword evidence="7" id="KW-1185">Reference proteome</keyword>
<gene>
    <name evidence="6" type="ORF">SAMN04488021_11138</name>
</gene>
<dbReference type="InterPro" id="IPR036388">
    <property type="entry name" value="WH-like_DNA-bd_sf"/>
</dbReference>
<sequence>MRRIDLGWIRVFVEVVRAGSLSEAARRLNLTQPAVSYQIRRAEAEFGTALLRREHRGVQPTEAGQALFAILSPGVEQVDGLAARLRRRSAPAPLRLHTDYAFSGLWLIPRIHRFRDAHPGTELQIIASQQTDPGRLQAGDIAVLFGNRDRFGPEATLLIEERVVPVCAPHFAEGRTAGTFDSTRLIHLDSPEPAPWFDWRRYLAATGRQADLAKDQGNLRFNTYSLVIDAAVAGQGVALGWGGLVDQLLARGLLRRFGEERVAAGNGYFMIRRDPDEQATRPLRDWLVAESTATPR</sequence>
<evidence type="ECO:0000259" key="5">
    <source>
        <dbReference type="PROSITE" id="PS50931"/>
    </source>
</evidence>
<evidence type="ECO:0000256" key="2">
    <source>
        <dbReference type="ARBA" id="ARBA00023015"/>
    </source>
</evidence>
<evidence type="ECO:0000256" key="3">
    <source>
        <dbReference type="ARBA" id="ARBA00023125"/>
    </source>
</evidence>
<feature type="domain" description="HTH lysR-type" evidence="5">
    <location>
        <begin position="4"/>
        <end position="61"/>
    </location>
</feature>
<name>A0A1I2ZXN8_9RHOB</name>
<dbReference type="Gene3D" id="1.10.10.10">
    <property type="entry name" value="Winged helix-like DNA-binding domain superfamily/Winged helix DNA-binding domain"/>
    <property type="match status" value="1"/>
</dbReference>
<dbReference type="RefSeq" id="WP_074967149.1">
    <property type="nucleotide sequence ID" value="NZ_CBCRYP010000022.1"/>
</dbReference>
<organism evidence="6 7">
    <name type="scientific">Paracoccus aminovorans</name>
    <dbReference type="NCBI Taxonomy" id="34004"/>
    <lineage>
        <taxon>Bacteria</taxon>
        <taxon>Pseudomonadati</taxon>
        <taxon>Pseudomonadota</taxon>
        <taxon>Alphaproteobacteria</taxon>
        <taxon>Rhodobacterales</taxon>
        <taxon>Paracoccaceae</taxon>
        <taxon>Paracoccus</taxon>
    </lineage>
</organism>
<dbReference type="GO" id="GO:0006351">
    <property type="term" value="P:DNA-templated transcription"/>
    <property type="evidence" value="ECO:0007669"/>
    <property type="project" value="TreeGrafter"/>
</dbReference>
<proteinExistence type="inferred from homology"/>
<dbReference type="GO" id="GO:0043565">
    <property type="term" value="F:sequence-specific DNA binding"/>
    <property type="evidence" value="ECO:0007669"/>
    <property type="project" value="TreeGrafter"/>
</dbReference>
<accession>A0A1I2ZXN8</accession>